<keyword evidence="1" id="KW-0472">Membrane</keyword>
<dbReference type="STRING" id="76123.AS203_07440"/>
<evidence type="ECO:0000256" key="1">
    <source>
        <dbReference type="SAM" id="Phobius"/>
    </source>
</evidence>
<feature type="transmembrane region" description="Helical" evidence="1">
    <location>
        <begin position="38"/>
        <end position="61"/>
    </location>
</feature>
<organism evidence="2 3">
    <name type="scientific">Hoylesella enoeca</name>
    <dbReference type="NCBI Taxonomy" id="76123"/>
    <lineage>
        <taxon>Bacteria</taxon>
        <taxon>Pseudomonadati</taxon>
        <taxon>Bacteroidota</taxon>
        <taxon>Bacteroidia</taxon>
        <taxon>Bacteroidales</taxon>
        <taxon>Prevotellaceae</taxon>
        <taxon>Hoylesella</taxon>
    </lineage>
</organism>
<dbReference type="Proteomes" id="UP000056252">
    <property type="component" value="Chromosome"/>
</dbReference>
<dbReference type="EMBL" id="CP013195">
    <property type="protein sequence ID" value="ALO48931.1"/>
    <property type="molecule type" value="Genomic_DNA"/>
</dbReference>
<evidence type="ECO:0000313" key="3">
    <source>
        <dbReference type="Proteomes" id="UP000056252"/>
    </source>
</evidence>
<keyword evidence="3" id="KW-1185">Reference proteome</keyword>
<gene>
    <name evidence="2" type="ORF">AS203_07440</name>
</gene>
<dbReference type="KEGG" id="peo:AS203_07440"/>
<accession>A0A0S2KLE4</accession>
<proteinExistence type="predicted"/>
<dbReference type="AlphaFoldDB" id="A0A0S2KLE4"/>
<keyword evidence="1" id="KW-0812">Transmembrane</keyword>
<name>A0A0S2KLE4_9BACT</name>
<evidence type="ECO:0000313" key="2">
    <source>
        <dbReference type="EMBL" id="ALO48931.1"/>
    </source>
</evidence>
<sequence length="63" mass="7587">MISITTSTKTAITTFQFFHFTISQTIFSQFIQFDFFEFHIVVTFYCYYFYELIVSFPSVFVMS</sequence>
<protein>
    <submittedName>
        <fullName evidence="2">Uncharacterized protein</fullName>
    </submittedName>
</protein>
<reference evidence="3" key="1">
    <citation type="submission" date="2015-11" db="EMBL/GenBank/DDBJ databases">
        <authorList>
            <person name="Holder M.E."/>
            <person name="Ajami N.J."/>
            <person name="Petrosino J.F."/>
        </authorList>
    </citation>
    <scope>NUCLEOTIDE SEQUENCE [LARGE SCALE GENOMIC DNA]</scope>
    <source>
        <strain evidence="3">F0113</strain>
    </source>
</reference>
<keyword evidence="1" id="KW-1133">Transmembrane helix</keyword>